<dbReference type="InterPro" id="IPR000504">
    <property type="entry name" value="RRM_dom"/>
</dbReference>
<evidence type="ECO:0000256" key="1">
    <source>
        <dbReference type="PROSITE-ProRule" id="PRU00176"/>
    </source>
</evidence>
<gene>
    <name evidence="3" type="ORF">TVAG_067800</name>
</gene>
<reference evidence="3" key="1">
    <citation type="submission" date="2006-10" db="EMBL/GenBank/DDBJ databases">
        <authorList>
            <person name="Amadeo P."/>
            <person name="Zhao Q."/>
            <person name="Wortman J."/>
            <person name="Fraser-Liggett C."/>
            <person name="Carlton J."/>
        </authorList>
    </citation>
    <scope>NUCLEOTIDE SEQUENCE</scope>
    <source>
        <strain evidence="3">G3</strain>
    </source>
</reference>
<name>A2EMG4_TRIV3</name>
<sequence>MTLELGKEVQNVILVKNLPNSATPDDVSHCFSKYGNVMAVSLCNLSYLNTYYTLQMAYVKFDCQDPIVDIIENDIDVVLDGYYLEIEPVIGNKLVWNSIILLGVGVSIKRHQIEEALEQFSSPKILILKNADKTDNGYCIAEFPNPKYVRACLECSLTLNISGIPTAVRPFPPPIFHYVRISPLPIAFQNLKGVDQFNDFTFKTPEKDFACSSMVAAFTCDAIRKGITDNPPMKEFKIEIPGDFTIIYDAIYGSAVKINKDNCHYVYTVANILEYAELARIAGLVFYEQLTPSNVIKIYNSLYPFPKPPEFIVEFLAMHLHSVPGIDTLPKPLLHKVFAHPLFKGMQVEETEKLKSEFPNLAEIINEESIHYGNIENDREFIALKLQHLDEMTQKAEFVRETIQRARTSSVLQTQPRDEEQNMDQMHNDDREQMRRNLLLVDNVQNDEDELGMAFDVDDVLSDSDSSVDIFND</sequence>
<accession>A2EMG4</accession>
<dbReference type="InterPro" id="IPR012677">
    <property type="entry name" value="Nucleotide-bd_a/b_plait_sf"/>
</dbReference>
<dbReference type="SMART" id="SM00360">
    <property type="entry name" value="RRM"/>
    <property type="match status" value="2"/>
</dbReference>
<protein>
    <recommendedName>
        <fullName evidence="2">RRM domain-containing protein</fullName>
    </recommendedName>
</protein>
<dbReference type="Pfam" id="PF00076">
    <property type="entry name" value="RRM_1"/>
    <property type="match status" value="1"/>
</dbReference>
<dbReference type="PROSITE" id="PS50102">
    <property type="entry name" value="RRM"/>
    <property type="match status" value="1"/>
</dbReference>
<organism evidence="3 4">
    <name type="scientific">Trichomonas vaginalis (strain ATCC PRA-98 / G3)</name>
    <dbReference type="NCBI Taxonomy" id="412133"/>
    <lineage>
        <taxon>Eukaryota</taxon>
        <taxon>Metamonada</taxon>
        <taxon>Parabasalia</taxon>
        <taxon>Trichomonadida</taxon>
        <taxon>Trichomonadidae</taxon>
        <taxon>Trichomonas</taxon>
    </lineage>
</organism>
<dbReference type="SUPFAM" id="SSF54695">
    <property type="entry name" value="POZ domain"/>
    <property type="match status" value="1"/>
</dbReference>
<dbReference type="GO" id="GO:0003723">
    <property type="term" value="F:RNA binding"/>
    <property type="evidence" value="ECO:0007669"/>
    <property type="project" value="UniProtKB-UniRule"/>
</dbReference>
<dbReference type="AlphaFoldDB" id="A2EMG4"/>
<dbReference type="SMR" id="A2EMG4"/>
<evidence type="ECO:0000259" key="2">
    <source>
        <dbReference type="PROSITE" id="PS50102"/>
    </source>
</evidence>
<dbReference type="RefSeq" id="XP_001318343.1">
    <property type="nucleotide sequence ID" value="XM_001318308.1"/>
</dbReference>
<dbReference type="KEGG" id="tva:4763995"/>
<dbReference type="InParanoid" id="A2EMG4"/>
<dbReference type="InterPro" id="IPR035979">
    <property type="entry name" value="RBD_domain_sf"/>
</dbReference>
<dbReference type="Gene3D" id="3.30.710.10">
    <property type="entry name" value="Potassium Channel Kv1.1, Chain A"/>
    <property type="match status" value="1"/>
</dbReference>
<feature type="domain" description="RRM" evidence="2">
    <location>
        <begin position="11"/>
        <end position="94"/>
    </location>
</feature>
<proteinExistence type="predicted"/>
<dbReference type="VEuPathDB" id="TrichDB:TVAGG3_0499130"/>
<reference evidence="3" key="2">
    <citation type="journal article" date="2007" name="Science">
        <title>Draft genome sequence of the sexually transmitted pathogen Trichomonas vaginalis.</title>
        <authorList>
            <person name="Carlton J.M."/>
            <person name="Hirt R.P."/>
            <person name="Silva J.C."/>
            <person name="Delcher A.L."/>
            <person name="Schatz M."/>
            <person name="Zhao Q."/>
            <person name="Wortman J.R."/>
            <person name="Bidwell S.L."/>
            <person name="Alsmark U.C.M."/>
            <person name="Besteiro S."/>
            <person name="Sicheritz-Ponten T."/>
            <person name="Noel C.J."/>
            <person name="Dacks J.B."/>
            <person name="Foster P.G."/>
            <person name="Simillion C."/>
            <person name="Van de Peer Y."/>
            <person name="Miranda-Saavedra D."/>
            <person name="Barton G.J."/>
            <person name="Westrop G.D."/>
            <person name="Mueller S."/>
            <person name="Dessi D."/>
            <person name="Fiori P.L."/>
            <person name="Ren Q."/>
            <person name="Paulsen I."/>
            <person name="Zhang H."/>
            <person name="Bastida-Corcuera F.D."/>
            <person name="Simoes-Barbosa A."/>
            <person name="Brown M.T."/>
            <person name="Hayes R.D."/>
            <person name="Mukherjee M."/>
            <person name="Okumura C.Y."/>
            <person name="Schneider R."/>
            <person name="Smith A.J."/>
            <person name="Vanacova S."/>
            <person name="Villalvazo M."/>
            <person name="Haas B.J."/>
            <person name="Pertea M."/>
            <person name="Feldblyum T.V."/>
            <person name="Utterback T.R."/>
            <person name="Shu C.L."/>
            <person name="Osoegawa K."/>
            <person name="de Jong P.J."/>
            <person name="Hrdy I."/>
            <person name="Horvathova L."/>
            <person name="Zubacova Z."/>
            <person name="Dolezal P."/>
            <person name="Malik S.B."/>
            <person name="Logsdon J.M. Jr."/>
            <person name="Henze K."/>
            <person name="Gupta A."/>
            <person name="Wang C.C."/>
            <person name="Dunne R.L."/>
            <person name="Upcroft J.A."/>
            <person name="Upcroft P."/>
            <person name="White O."/>
            <person name="Salzberg S.L."/>
            <person name="Tang P."/>
            <person name="Chiu C.-H."/>
            <person name="Lee Y.-S."/>
            <person name="Embley T.M."/>
            <person name="Coombs G.H."/>
            <person name="Mottram J.C."/>
            <person name="Tachezy J."/>
            <person name="Fraser-Liggett C.M."/>
            <person name="Johnson P.J."/>
        </authorList>
    </citation>
    <scope>NUCLEOTIDE SEQUENCE [LARGE SCALE GENOMIC DNA]</scope>
    <source>
        <strain evidence="3">G3</strain>
    </source>
</reference>
<keyword evidence="4" id="KW-1185">Reference proteome</keyword>
<keyword evidence="1" id="KW-0694">RNA-binding</keyword>
<dbReference type="Proteomes" id="UP000001542">
    <property type="component" value="Unassembled WGS sequence"/>
</dbReference>
<dbReference type="InterPro" id="IPR011333">
    <property type="entry name" value="SKP1/BTB/POZ_sf"/>
</dbReference>
<dbReference type="EMBL" id="DS113431">
    <property type="protein sequence ID" value="EAY06120.1"/>
    <property type="molecule type" value="Genomic_DNA"/>
</dbReference>
<evidence type="ECO:0000313" key="4">
    <source>
        <dbReference type="Proteomes" id="UP000001542"/>
    </source>
</evidence>
<evidence type="ECO:0000313" key="3">
    <source>
        <dbReference type="EMBL" id="EAY06120.1"/>
    </source>
</evidence>
<dbReference type="SUPFAM" id="SSF54928">
    <property type="entry name" value="RNA-binding domain, RBD"/>
    <property type="match status" value="1"/>
</dbReference>
<dbReference type="Gene3D" id="3.30.70.330">
    <property type="match status" value="1"/>
</dbReference>
<dbReference type="VEuPathDB" id="TrichDB:TVAG_067800"/>